<dbReference type="InterPro" id="IPR014710">
    <property type="entry name" value="RmlC-like_jellyroll"/>
</dbReference>
<dbReference type="EMBL" id="NFEZ01000004">
    <property type="protein sequence ID" value="PLT44435.1"/>
    <property type="molecule type" value="Genomic_DNA"/>
</dbReference>
<proteinExistence type="predicted"/>
<evidence type="ECO:0000256" key="2">
    <source>
        <dbReference type="ARBA" id="ARBA00023125"/>
    </source>
</evidence>
<evidence type="ECO:0000259" key="4">
    <source>
        <dbReference type="PROSITE" id="PS01124"/>
    </source>
</evidence>
<dbReference type="Gene3D" id="2.60.120.10">
    <property type="entry name" value="Jelly Rolls"/>
    <property type="match status" value="1"/>
</dbReference>
<evidence type="ECO:0000256" key="1">
    <source>
        <dbReference type="ARBA" id="ARBA00023015"/>
    </source>
</evidence>
<dbReference type="GO" id="GO:0003700">
    <property type="term" value="F:DNA-binding transcription factor activity"/>
    <property type="evidence" value="ECO:0007669"/>
    <property type="project" value="InterPro"/>
</dbReference>
<dbReference type="Proteomes" id="UP000234789">
    <property type="component" value="Unassembled WGS sequence"/>
</dbReference>
<dbReference type="InterPro" id="IPR009057">
    <property type="entry name" value="Homeodomain-like_sf"/>
</dbReference>
<dbReference type="AlphaFoldDB" id="A0A2N5N281"/>
<dbReference type="PANTHER" id="PTHR43280:SF28">
    <property type="entry name" value="HTH-TYPE TRANSCRIPTIONAL ACTIVATOR RHAS"/>
    <property type="match status" value="1"/>
</dbReference>
<sequence>MNETEELRYVSEDARVRLEYNRREGFYAMAEDHMHPQHELYYLFQGERSYFIGDRVYPVRSGDLVFVPGGEVHKTFDAGEPGHERIVIYYDDAWFEGRPEEEAELLRSPFREGRRVLAASGPEGMRLERLLHELLRELQERQPGLGLAARRLAEQALLLAARLTRREQSRRQPEPSASPAAERMAAVARCISESYAEPLTLGGLSERFFLSPSHLSRSFKRHMGFAFTEYVALTRIKAAQRLLRETDERITAIAGQVGFDSFPHFEKVFKSIVRMPPRAYRASFRRS</sequence>
<comment type="caution">
    <text evidence="5">The sequence shown here is derived from an EMBL/GenBank/DDBJ whole genome shotgun (WGS) entry which is preliminary data.</text>
</comment>
<dbReference type="SUPFAM" id="SSF51215">
    <property type="entry name" value="Regulatory protein AraC"/>
    <property type="match status" value="1"/>
</dbReference>
<dbReference type="Gene3D" id="1.10.10.60">
    <property type="entry name" value="Homeodomain-like"/>
    <property type="match status" value="2"/>
</dbReference>
<keyword evidence="2" id="KW-0238">DNA-binding</keyword>
<dbReference type="PROSITE" id="PS01124">
    <property type="entry name" value="HTH_ARAC_FAMILY_2"/>
    <property type="match status" value="1"/>
</dbReference>
<dbReference type="InterPro" id="IPR037923">
    <property type="entry name" value="HTH-like"/>
</dbReference>
<evidence type="ECO:0000313" key="5">
    <source>
        <dbReference type="EMBL" id="PLT44435.1"/>
    </source>
</evidence>
<dbReference type="Pfam" id="PF12833">
    <property type="entry name" value="HTH_18"/>
    <property type="match status" value="1"/>
</dbReference>
<dbReference type="InterPro" id="IPR003313">
    <property type="entry name" value="AraC-bd"/>
</dbReference>
<evidence type="ECO:0000313" key="6">
    <source>
        <dbReference type="Proteomes" id="UP000234789"/>
    </source>
</evidence>
<accession>A0A2N5N281</accession>
<keyword evidence="3" id="KW-0804">Transcription</keyword>
<dbReference type="SMART" id="SM00342">
    <property type="entry name" value="HTH_ARAC"/>
    <property type="match status" value="1"/>
</dbReference>
<protein>
    <submittedName>
        <fullName evidence="5">Transcriptional regulator, AraC family</fullName>
    </submittedName>
</protein>
<dbReference type="GO" id="GO:0043565">
    <property type="term" value="F:sequence-specific DNA binding"/>
    <property type="evidence" value="ECO:0007669"/>
    <property type="project" value="InterPro"/>
</dbReference>
<name>A0A2N5N281_9BACL</name>
<dbReference type="PANTHER" id="PTHR43280">
    <property type="entry name" value="ARAC-FAMILY TRANSCRIPTIONAL REGULATOR"/>
    <property type="match status" value="1"/>
</dbReference>
<dbReference type="InterPro" id="IPR018060">
    <property type="entry name" value="HTH_AraC"/>
</dbReference>
<dbReference type="RefSeq" id="WP_101808556.1">
    <property type="nucleotide sequence ID" value="NZ_NFEZ01000004.1"/>
</dbReference>
<evidence type="ECO:0000256" key="3">
    <source>
        <dbReference type="ARBA" id="ARBA00023163"/>
    </source>
</evidence>
<dbReference type="SUPFAM" id="SSF46689">
    <property type="entry name" value="Homeodomain-like"/>
    <property type="match status" value="2"/>
</dbReference>
<organism evidence="5 6">
    <name type="scientific">Paenibacillus pasadenensis</name>
    <dbReference type="NCBI Taxonomy" id="217090"/>
    <lineage>
        <taxon>Bacteria</taxon>
        <taxon>Bacillati</taxon>
        <taxon>Bacillota</taxon>
        <taxon>Bacilli</taxon>
        <taxon>Bacillales</taxon>
        <taxon>Paenibacillaceae</taxon>
        <taxon>Paenibacillus</taxon>
    </lineage>
</organism>
<reference evidence="5 6" key="1">
    <citation type="submission" date="2017-05" db="EMBL/GenBank/DDBJ databases">
        <title>Functional genome analysis of Paenibacillus pasadenensis strain R16: insights on endophytic life style and antifungal activity.</title>
        <authorList>
            <person name="Passera A."/>
            <person name="Marcolungo L."/>
            <person name="Casati P."/>
            <person name="Brasca M."/>
            <person name="Quaglino F."/>
            <person name="Delledonne M."/>
        </authorList>
    </citation>
    <scope>NUCLEOTIDE SEQUENCE [LARGE SCALE GENOMIC DNA]</scope>
    <source>
        <strain evidence="5 6">R16</strain>
    </source>
</reference>
<gene>
    <name evidence="5" type="ORF">B8V81_2866</name>
</gene>
<keyword evidence="1" id="KW-0805">Transcription regulation</keyword>
<feature type="domain" description="HTH araC/xylS-type" evidence="4">
    <location>
        <begin position="185"/>
        <end position="283"/>
    </location>
</feature>
<dbReference type="Pfam" id="PF02311">
    <property type="entry name" value="AraC_binding"/>
    <property type="match status" value="1"/>
</dbReference>
<keyword evidence="6" id="KW-1185">Reference proteome</keyword>